<protein>
    <submittedName>
        <fullName evidence="1">Uncharacterized protein</fullName>
    </submittedName>
</protein>
<reference evidence="1 2" key="1">
    <citation type="submission" date="2023-02" db="EMBL/GenBank/DDBJ databases">
        <title>LHISI_Scaffold_Assembly.</title>
        <authorList>
            <person name="Stuart O.P."/>
            <person name="Cleave R."/>
            <person name="Magrath M.J.L."/>
            <person name="Mikheyev A.S."/>
        </authorList>
    </citation>
    <scope>NUCLEOTIDE SEQUENCE [LARGE SCALE GENOMIC DNA]</scope>
    <source>
        <strain evidence="1">Daus_M_001</strain>
        <tissue evidence="1">Leg muscle</tissue>
    </source>
</reference>
<keyword evidence="2" id="KW-1185">Reference proteome</keyword>
<sequence>MHEYKDLENTVFMLGSFHTLMNFVDVIGTLMKGSGLNEVLQEIYGANAVLHMMSGKAISRAIRGHMLVHAALSTLFVADMFPCNEYGSCFKIIKDASTLYDSIMSGKESVANVATSDSMCETSKLWLAYQEKLQTVRKLIATGRTSSWKLHLEAIQECLVIVAVAGYHNYLKSGYKYLQDMLQLPSDKPSVYELFQKG</sequence>
<proteinExistence type="predicted"/>
<organism evidence="1 2">
    <name type="scientific">Dryococelus australis</name>
    <dbReference type="NCBI Taxonomy" id="614101"/>
    <lineage>
        <taxon>Eukaryota</taxon>
        <taxon>Metazoa</taxon>
        <taxon>Ecdysozoa</taxon>
        <taxon>Arthropoda</taxon>
        <taxon>Hexapoda</taxon>
        <taxon>Insecta</taxon>
        <taxon>Pterygota</taxon>
        <taxon>Neoptera</taxon>
        <taxon>Polyneoptera</taxon>
        <taxon>Phasmatodea</taxon>
        <taxon>Verophasmatodea</taxon>
        <taxon>Anareolatae</taxon>
        <taxon>Phasmatidae</taxon>
        <taxon>Eurycanthinae</taxon>
        <taxon>Dryococelus</taxon>
    </lineage>
</organism>
<name>A0ABQ9HVH3_9NEOP</name>
<dbReference type="PANTHER" id="PTHR46704">
    <property type="entry name" value="CXC DOMAIN-CONTAINING PROTEIN-RELATED"/>
    <property type="match status" value="1"/>
</dbReference>
<accession>A0ABQ9HVH3</accession>
<dbReference type="EMBL" id="JARBHB010000003">
    <property type="protein sequence ID" value="KAJ8888081.1"/>
    <property type="molecule type" value="Genomic_DNA"/>
</dbReference>
<gene>
    <name evidence="1" type="ORF">PR048_007568</name>
</gene>
<comment type="caution">
    <text evidence="1">The sequence shown here is derived from an EMBL/GenBank/DDBJ whole genome shotgun (WGS) entry which is preliminary data.</text>
</comment>
<evidence type="ECO:0000313" key="1">
    <source>
        <dbReference type="EMBL" id="KAJ8888081.1"/>
    </source>
</evidence>
<dbReference type="Proteomes" id="UP001159363">
    <property type="component" value="Chromosome 3"/>
</dbReference>
<dbReference type="PANTHER" id="PTHR46704:SF1">
    <property type="entry name" value="TELOMERE LENGTH REGULATION PROTEIN TEL2 HOMOLOG"/>
    <property type="match status" value="1"/>
</dbReference>
<evidence type="ECO:0000313" key="2">
    <source>
        <dbReference type="Proteomes" id="UP001159363"/>
    </source>
</evidence>